<dbReference type="SMART" id="SM00387">
    <property type="entry name" value="HATPase_c"/>
    <property type="match status" value="1"/>
</dbReference>
<protein>
    <recommendedName>
        <fullName evidence="8">Histidine kinase/HSP90-like ATPase domain-containing protein</fullName>
    </recommendedName>
</protein>
<dbReference type="InterPro" id="IPR001404">
    <property type="entry name" value="Hsp90_fam"/>
</dbReference>
<evidence type="ECO:0000313" key="10">
    <source>
        <dbReference type="Proteomes" id="UP000027120"/>
    </source>
</evidence>
<name>A0A067HAQ0_CITSI</name>
<evidence type="ECO:0000256" key="1">
    <source>
        <dbReference type="ARBA" id="ARBA00008239"/>
    </source>
</evidence>
<dbReference type="InterPro" id="IPR020575">
    <property type="entry name" value="Hsp90_N"/>
</dbReference>
<feature type="compositionally biased region" description="Acidic residues" evidence="6">
    <location>
        <begin position="293"/>
        <end position="326"/>
    </location>
</feature>
<dbReference type="GO" id="GO:0016887">
    <property type="term" value="F:ATP hydrolysis activity"/>
    <property type="evidence" value="ECO:0007669"/>
    <property type="project" value="InterPro"/>
</dbReference>
<keyword evidence="4" id="KW-0143">Chaperone</keyword>
<dbReference type="PANTHER" id="PTHR11528">
    <property type="entry name" value="HEAT SHOCK PROTEIN 90 FAMILY MEMBER"/>
    <property type="match status" value="1"/>
</dbReference>
<sequence>MRKWTIPSILLLLFLVALIPDQGRNIQAKAEDESDKLVDPPKVEEKLGAVPNGLSTDSDVAKREAESISKRSLRNNAEKFEFQAEVSRLMDIIINSLYSNKDIFLRELISNASDALDKIRFLSLTDKEVLGEGDNTKLEIQIKLDKEKKILSIRDRGIGMTKEDLIKNLGTIAKSGTSAFVEKMQTSGDLNLIGQFGVGFYSVYLVADYVEVISKHNDDKQYVWESKADGAFAISEDTWNEPLGRGTEIRLHLRDEAGEYLEESKLKELVKKYSEFINFPIYIWASKEVDVDVPTDEDDSSDEEEKAEKEEETEKSESESEDEDEDSEKKPKTKTVKETTFEWELLNDVKAIWLRNPKEVTEEEYAKFYHSLVKDFSDEKPLAWSHFNAEGDVEFKAVLFVPPKAPHDLYESYYNTNKANLKLYVRRVFISDEFDELLPKYLNFLKGLVDSDTLPLNVSREMLQQHSSLKTIKKKLIRKALDMIRKIAEEDPDESTGKDKKDVEKFSDDDDKKGQYTKFWNEFGKSIKLGIIEDAANRNRLAKLLRFERYLFYSLNLSYEYFYFSRISLPFVSASFSHGVCTLL</sequence>
<proteinExistence type="inferred from homology"/>
<dbReference type="CDD" id="cd16927">
    <property type="entry name" value="HATPase_Hsp90-like"/>
    <property type="match status" value="1"/>
</dbReference>
<dbReference type="InterPro" id="IPR003594">
    <property type="entry name" value="HATPase_dom"/>
</dbReference>
<accession>A0A067HAQ0</accession>
<dbReference type="EMBL" id="KK784874">
    <property type="protein sequence ID" value="KDO84887.1"/>
    <property type="molecule type" value="Genomic_DNA"/>
</dbReference>
<dbReference type="NCBIfam" id="NF003555">
    <property type="entry name" value="PRK05218.1"/>
    <property type="match status" value="1"/>
</dbReference>
<keyword evidence="2 5" id="KW-0547">Nucleotide-binding</keyword>
<evidence type="ECO:0000256" key="2">
    <source>
        <dbReference type="ARBA" id="ARBA00022741"/>
    </source>
</evidence>
<dbReference type="Pfam" id="PF00183">
    <property type="entry name" value="HSP90"/>
    <property type="match status" value="1"/>
</dbReference>
<dbReference type="InterPro" id="IPR036890">
    <property type="entry name" value="HATPase_C_sf"/>
</dbReference>
<dbReference type="SMR" id="A0A067HAQ0"/>
<dbReference type="SUPFAM" id="SSF55874">
    <property type="entry name" value="ATPase domain of HSP90 chaperone/DNA topoisomerase II/histidine kinase"/>
    <property type="match status" value="1"/>
</dbReference>
<feature type="binding site" evidence="5">
    <location>
        <position position="247"/>
    </location>
    <ligand>
        <name>ATP</name>
        <dbReference type="ChEBI" id="CHEBI:30616"/>
    </ligand>
</feature>
<dbReference type="InterPro" id="IPR020568">
    <property type="entry name" value="Ribosomal_Su5_D2-typ_SF"/>
</dbReference>
<dbReference type="FunFam" id="3.30.565.10:FF:000005">
    <property type="entry name" value="Heat shock protein 90"/>
    <property type="match status" value="1"/>
</dbReference>
<dbReference type="AlphaFoldDB" id="A0A067HAQ0"/>
<feature type="binding site" evidence="5">
    <location>
        <position position="107"/>
    </location>
    <ligand>
        <name>ATP</name>
        <dbReference type="ChEBI" id="CHEBI:30616"/>
    </ligand>
</feature>
<dbReference type="Gene3D" id="3.30.230.80">
    <property type="match status" value="1"/>
</dbReference>
<gene>
    <name evidence="9" type="ORF">CISIN_1g003458mg</name>
</gene>
<dbReference type="GO" id="GO:0051082">
    <property type="term" value="F:unfolded protein binding"/>
    <property type="evidence" value="ECO:0007669"/>
    <property type="project" value="InterPro"/>
</dbReference>
<feature type="binding site" evidence="5">
    <location>
        <begin position="175"/>
        <end position="176"/>
    </location>
    <ligand>
        <name>ATP</name>
        <dbReference type="ChEBI" id="CHEBI:30616"/>
    </ligand>
</feature>
<dbReference type="Pfam" id="PF13589">
    <property type="entry name" value="HATPase_c_3"/>
    <property type="match status" value="1"/>
</dbReference>
<evidence type="ECO:0000256" key="7">
    <source>
        <dbReference type="SAM" id="SignalP"/>
    </source>
</evidence>
<keyword evidence="7" id="KW-0732">Signal</keyword>
<dbReference type="PIRSF" id="PIRSF002583">
    <property type="entry name" value="Hsp90"/>
    <property type="match status" value="1"/>
</dbReference>
<dbReference type="PRINTS" id="PR00775">
    <property type="entry name" value="HEATSHOCK90"/>
</dbReference>
<dbReference type="InterPro" id="IPR019805">
    <property type="entry name" value="Heat_shock_protein_90_CS"/>
</dbReference>
<feature type="binding site" evidence="5">
    <location>
        <position position="174"/>
    </location>
    <ligand>
        <name>ATP</name>
        <dbReference type="ChEBI" id="CHEBI:30616"/>
    </ligand>
</feature>
<evidence type="ECO:0000256" key="6">
    <source>
        <dbReference type="SAM" id="MobiDB-lite"/>
    </source>
</evidence>
<keyword evidence="3 5" id="KW-0067">ATP-binding</keyword>
<evidence type="ECO:0000256" key="4">
    <source>
        <dbReference type="ARBA" id="ARBA00023186"/>
    </source>
</evidence>
<dbReference type="GO" id="GO:0005524">
    <property type="term" value="F:ATP binding"/>
    <property type="evidence" value="ECO:0007669"/>
    <property type="project" value="UniProtKB-KW"/>
</dbReference>
<feature type="region of interest" description="Disordered" evidence="6">
    <location>
        <begin position="293"/>
        <end position="335"/>
    </location>
</feature>
<feature type="binding site" evidence="5">
    <location>
        <position position="160"/>
    </location>
    <ligand>
        <name>ATP</name>
        <dbReference type="ChEBI" id="CHEBI:30616"/>
    </ligand>
</feature>
<comment type="similarity">
    <text evidence="1">Belongs to the heat shock protein 90 family.</text>
</comment>
<evidence type="ECO:0000313" key="9">
    <source>
        <dbReference type="EMBL" id="KDO84887.1"/>
    </source>
</evidence>
<reference evidence="9 10" key="1">
    <citation type="submission" date="2014-04" db="EMBL/GenBank/DDBJ databases">
        <authorList>
            <consortium name="International Citrus Genome Consortium"/>
            <person name="Gmitter F."/>
            <person name="Chen C."/>
            <person name="Farmerie W."/>
            <person name="Harkins T."/>
            <person name="Desany B."/>
            <person name="Mohiuddin M."/>
            <person name="Kodira C."/>
            <person name="Borodovsky M."/>
            <person name="Lomsadze A."/>
            <person name="Burns P."/>
            <person name="Jenkins J."/>
            <person name="Prochnik S."/>
            <person name="Shu S."/>
            <person name="Chapman J."/>
            <person name="Pitluck S."/>
            <person name="Schmutz J."/>
            <person name="Rokhsar D."/>
        </authorList>
    </citation>
    <scope>NUCLEOTIDE SEQUENCE</scope>
</reference>
<feature type="signal peptide" evidence="7">
    <location>
        <begin position="1"/>
        <end position="23"/>
    </location>
</feature>
<dbReference type="GO" id="GO:0140662">
    <property type="term" value="F:ATP-dependent protein folding chaperone"/>
    <property type="evidence" value="ECO:0007669"/>
    <property type="project" value="InterPro"/>
</dbReference>
<feature type="binding site" evidence="5">
    <location>
        <begin position="195"/>
        <end position="200"/>
    </location>
    <ligand>
        <name>ATP</name>
        <dbReference type="ChEBI" id="CHEBI:30616"/>
    </ligand>
</feature>
<feature type="domain" description="Histidine kinase/HSP90-like ATPase" evidence="8">
    <location>
        <begin position="100"/>
        <end position="257"/>
    </location>
</feature>
<feature type="binding site" evidence="5">
    <location>
        <position position="460"/>
    </location>
    <ligand>
        <name>ATP</name>
        <dbReference type="ChEBI" id="CHEBI:30616"/>
    </ligand>
</feature>
<evidence type="ECO:0000259" key="8">
    <source>
        <dbReference type="SMART" id="SM00387"/>
    </source>
</evidence>
<dbReference type="Gene3D" id="3.30.565.10">
    <property type="entry name" value="Histidine kinase-like ATPase, C-terminal domain"/>
    <property type="match status" value="1"/>
</dbReference>
<feature type="binding site" evidence="5">
    <location>
        <position position="155"/>
    </location>
    <ligand>
        <name>ATP</name>
        <dbReference type="ChEBI" id="CHEBI:30616"/>
    </ligand>
</feature>
<dbReference type="PROSITE" id="PS00298">
    <property type="entry name" value="HSP90"/>
    <property type="match status" value="1"/>
</dbReference>
<dbReference type="Proteomes" id="UP000027120">
    <property type="component" value="Unassembled WGS sequence"/>
</dbReference>
<evidence type="ECO:0000256" key="3">
    <source>
        <dbReference type="ARBA" id="ARBA00022840"/>
    </source>
</evidence>
<evidence type="ECO:0000256" key="5">
    <source>
        <dbReference type="PIRSR" id="PIRSR002583-1"/>
    </source>
</evidence>
<feature type="binding site" evidence="5">
    <location>
        <position position="111"/>
    </location>
    <ligand>
        <name>ATP</name>
        <dbReference type="ChEBI" id="CHEBI:30616"/>
    </ligand>
</feature>
<feature type="binding site" evidence="5">
    <location>
        <position position="168"/>
    </location>
    <ligand>
        <name>ATP</name>
        <dbReference type="ChEBI" id="CHEBI:30616"/>
    </ligand>
</feature>
<keyword evidence="10" id="KW-1185">Reference proteome</keyword>
<dbReference type="FunFam" id="3.30.230.80:FF:000006">
    <property type="entry name" value="endoplasmin homolog"/>
    <property type="match status" value="1"/>
</dbReference>
<feature type="chain" id="PRO_5001642594" description="Histidine kinase/HSP90-like ATPase domain-containing protein" evidence="7">
    <location>
        <begin position="24"/>
        <end position="584"/>
    </location>
</feature>
<dbReference type="SUPFAM" id="SSF54211">
    <property type="entry name" value="Ribosomal protein S5 domain 2-like"/>
    <property type="match status" value="1"/>
</dbReference>
<organism evidence="9 10">
    <name type="scientific">Citrus sinensis</name>
    <name type="common">Sweet orange</name>
    <name type="synonym">Citrus aurantium var. sinensis</name>
    <dbReference type="NCBI Taxonomy" id="2711"/>
    <lineage>
        <taxon>Eukaryota</taxon>
        <taxon>Viridiplantae</taxon>
        <taxon>Streptophyta</taxon>
        <taxon>Embryophyta</taxon>
        <taxon>Tracheophyta</taxon>
        <taxon>Spermatophyta</taxon>
        <taxon>Magnoliopsida</taxon>
        <taxon>eudicotyledons</taxon>
        <taxon>Gunneridae</taxon>
        <taxon>Pentapetalae</taxon>
        <taxon>rosids</taxon>
        <taxon>malvids</taxon>
        <taxon>Sapindales</taxon>
        <taxon>Rutaceae</taxon>
        <taxon>Aurantioideae</taxon>
        <taxon>Citrus</taxon>
    </lineage>
</organism>